<proteinExistence type="inferred from homology"/>
<organism evidence="10 11">
    <name type="scientific">Mesorhizobium mediterraneum</name>
    <dbReference type="NCBI Taxonomy" id="43617"/>
    <lineage>
        <taxon>Bacteria</taxon>
        <taxon>Pseudomonadati</taxon>
        <taxon>Pseudomonadota</taxon>
        <taxon>Alphaproteobacteria</taxon>
        <taxon>Hyphomicrobiales</taxon>
        <taxon>Phyllobacteriaceae</taxon>
        <taxon>Mesorhizobium</taxon>
    </lineage>
</organism>
<dbReference type="RefSeq" id="WP_095485812.1">
    <property type="nucleotide sequence ID" value="NZ_CP088151.1"/>
</dbReference>
<keyword evidence="3 9" id="KW-0349">Heme</keyword>
<keyword evidence="4 9" id="KW-0479">Metal-binding</keyword>
<keyword evidence="6 9" id="KW-0408">Iron</keyword>
<dbReference type="PROSITE" id="PS00086">
    <property type="entry name" value="CYTOCHROME_P450"/>
    <property type="match status" value="1"/>
</dbReference>
<evidence type="ECO:0000256" key="5">
    <source>
        <dbReference type="ARBA" id="ARBA00023002"/>
    </source>
</evidence>
<sequence>MSDLTPPPYLSFDPATRRVRMDPHEPAFFQNPYEAYAFMHGASNAFFWEEFGFWCFGGFDDVNRLLRDRRFGRQNPAGIPDRSSIDQDRTHLSAFDGIEANSMLELEPPVHTRLRTLVNRAFVSRQVERLRPRVESLANELIDRFEPDQVDLLPAFASPLPITIIAEMLGVPVEMGPQLLDWSHQMVAMYMHGRTRETEETANRAARDFSDFLRGYVAERRKNPGDDLLSLLISAQDDGQKLSEDELVSSAILLLNAGHEATVHQTGNAVRSILAQGGDPRRFFTSPEATAATVEECLRFDAPLHMFTRYAYEEIEVAPGILVRPGETIGLLLGMANHDPAAFAEPLAFRPDRADQKNVSFGAGIHFCIGAPLARLELQVSLKTLFQRLPRLHLAEQPRFRDSYHFHGLEALAVRF</sequence>
<dbReference type="GO" id="GO:0004497">
    <property type="term" value="F:monooxygenase activity"/>
    <property type="evidence" value="ECO:0007669"/>
    <property type="project" value="UniProtKB-KW"/>
</dbReference>
<dbReference type="InterPro" id="IPR017972">
    <property type="entry name" value="Cyt_P450_CS"/>
</dbReference>
<evidence type="ECO:0000256" key="1">
    <source>
        <dbReference type="ARBA" id="ARBA00001971"/>
    </source>
</evidence>
<dbReference type="PANTHER" id="PTHR46696:SF1">
    <property type="entry name" value="CYTOCHROME P450 YJIB-RELATED"/>
    <property type="match status" value="1"/>
</dbReference>
<evidence type="ECO:0000256" key="2">
    <source>
        <dbReference type="ARBA" id="ARBA00010617"/>
    </source>
</evidence>
<evidence type="ECO:0000256" key="7">
    <source>
        <dbReference type="ARBA" id="ARBA00023033"/>
    </source>
</evidence>
<dbReference type="EMBL" id="NPKI01000018">
    <property type="protein sequence ID" value="PAQ01145.1"/>
    <property type="molecule type" value="Genomic_DNA"/>
</dbReference>
<evidence type="ECO:0000256" key="3">
    <source>
        <dbReference type="ARBA" id="ARBA00022617"/>
    </source>
</evidence>
<evidence type="ECO:0000313" key="11">
    <source>
        <dbReference type="Proteomes" id="UP000216215"/>
    </source>
</evidence>
<dbReference type="GO" id="GO:0016705">
    <property type="term" value="F:oxidoreductase activity, acting on paired donors, with incorporation or reduction of molecular oxygen"/>
    <property type="evidence" value="ECO:0007669"/>
    <property type="project" value="InterPro"/>
</dbReference>
<comment type="similarity">
    <text evidence="2 9">Belongs to the cytochrome P450 family.</text>
</comment>
<gene>
    <name evidence="10" type="ORF">CIT25_17595</name>
</gene>
<comment type="function">
    <text evidence="8">Cytochromes P450 are a group of heme-thiolate monooxygenases. They oxidize a variety of structurally unrelated compounds, including steroids, fatty acids, and xenobiotics.</text>
</comment>
<evidence type="ECO:0000256" key="9">
    <source>
        <dbReference type="RuleBase" id="RU000461"/>
    </source>
</evidence>
<dbReference type="Proteomes" id="UP000216215">
    <property type="component" value="Unassembled WGS sequence"/>
</dbReference>
<dbReference type="InterPro" id="IPR036396">
    <property type="entry name" value="Cyt_P450_sf"/>
</dbReference>
<evidence type="ECO:0000256" key="8">
    <source>
        <dbReference type="ARBA" id="ARBA00043906"/>
    </source>
</evidence>
<accession>A0AB36R8T3</accession>
<dbReference type="GO" id="GO:0005506">
    <property type="term" value="F:iron ion binding"/>
    <property type="evidence" value="ECO:0007669"/>
    <property type="project" value="InterPro"/>
</dbReference>
<dbReference type="PANTHER" id="PTHR46696">
    <property type="entry name" value="P450, PUTATIVE (EUROFUNG)-RELATED"/>
    <property type="match status" value="1"/>
</dbReference>
<comment type="cofactor">
    <cofactor evidence="1">
        <name>heme</name>
        <dbReference type="ChEBI" id="CHEBI:30413"/>
    </cofactor>
</comment>
<dbReference type="Gene3D" id="1.10.630.10">
    <property type="entry name" value="Cytochrome P450"/>
    <property type="match status" value="1"/>
</dbReference>
<evidence type="ECO:0000313" key="10">
    <source>
        <dbReference type="EMBL" id="PAQ01145.1"/>
    </source>
</evidence>
<dbReference type="InterPro" id="IPR002397">
    <property type="entry name" value="Cyt_P450_B"/>
</dbReference>
<dbReference type="AlphaFoldDB" id="A0AB36R8T3"/>
<dbReference type="CDD" id="cd20625">
    <property type="entry name" value="CYP164-like"/>
    <property type="match status" value="1"/>
</dbReference>
<reference evidence="11" key="1">
    <citation type="submission" date="2017-08" db="EMBL/GenBank/DDBJ databases">
        <title>Mesorhizobium wenxinae sp. nov., a novel rhizobial species isolated from root nodules of chickpea (Cicer arietinum L.).</title>
        <authorList>
            <person name="Zhang J."/>
        </authorList>
    </citation>
    <scope>NUCLEOTIDE SEQUENCE [LARGE SCALE GENOMIC DNA]</scope>
    <source>
        <strain evidence="11">USDA 3392</strain>
    </source>
</reference>
<evidence type="ECO:0000256" key="4">
    <source>
        <dbReference type="ARBA" id="ARBA00022723"/>
    </source>
</evidence>
<keyword evidence="11" id="KW-1185">Reference proteome</keyword>
<evidence type="ECO:0000256" key="6">
    <source>
        <dbReference type="ARBA" id="ARBA00023004"/>
    </source>
</evidence>
<dbReference type="GO" id="GO:0020037">
    <property type="term" value="F:heme binding"/>
    <property type="evidence" value="ECO:0007669"/>
    <property type="project" value="InterPro"/>
</dbReference>
<comment type="caution">
    <text evidence="10">The sequence shown here is derived from an EMBL/GenBank/DDBJ whole genome shotgun (WGS) entry which is preliminary data.</text>
</comment>
<dbReference type="FunFam" id="1.10.630.10:FF:000018">
    <property type="entry name" value="Cytochrome P450 monooxygenase"/>
    <property type="match status" value="1"/>
</dbReference>
<keyword evidence="7 9" id="KW-0503">Monooxygenase</keyword>
<protein>
    <submittedName>
        <fullName evidence="10">Cytochrome P450</fullName>
    </submittedName>
</protein>
<dbReference type="Pfam" id="PF00067">
    <property type="entry name" value="p450"/>
    <property type="match status" value="2"/>
</dbReference>
<name>A0AB36R8T3_9HYPH</name>
<dbReference type="SUPFAM" id="SSF48264">
    <property type="entry name" value="Cytochrome P450"/>
    <property type="match status" value="1"/>
</dbReference>
<dbReference type="PRINTS" id="PR00359">
    <property type="entry name" value="BP450"/>
</dbReference>
<dbReference type="InterPro" id="IPR001128">
    <property type="entry name" value="Cyt_P450"/>
</dbReference>
<keyword evidence="5 9" id="KW-0560">Oxidoreductase</keyword>